<dbReference type="STRING" id="1198029.A0A1U7LIU0"/>
<dbReference type="InterPro" id="IPR048628">
    <property type="entry name" value="Sec3_C"/>
</dbReference>
<organism evidence="8 9">
    <name type="scientific">Neolecta irregularis (strain DAH-3)</name>
    <dbReference type="NCBI Taxonomy" id="1198029"/>
    <lineage>
        <taxon>Eukaryota</taxon>
        <taxon>Fungi</taxon>
        <taxon>Dikarya</taxon>
        <taxon>Ascomycota</taxon>
        <taxon>Taphrinomycotina</taxon>
        <taxon>Neolectales</taxon>
        <taxon>Neolectaceae</taxon>
        <taxon>Neolecta</taxon>
    </lineage>
</organism>
<proteinExistence type="inferred from homology"/>
<evidence type="ECO:0000256" key="2">
    <source>
        <dbReference type="ARBA" id="ARBA00022448"/>
    </source>
</evidence>
<feature type="region of interest" description="Disordered" evidence="5">
    <location>
        <begin position="1"/>
        <end position="235"/>
    </location>
</feature>
<feature type="domain" description="Exocyst complex component Sec3 coiled-coil" evidence="6">
    <location>
        <begin position="400"/>
        <end position="531"/>
    </location>
</feature>
<evidence type="ECO:0000256" key="4">
    <source>
        <dbReference type="ARBA" id="ARBA00023054"/>
    </source>
</evidence>
<feature type="compositionally biased region" description="Polar residues" evidence="5">
    <location>
        <begin position="43"/>
        <end position="60"/>
    </location>
</feature>
<dbReference type="OMA" id="NQHVMSA"/>
<dbReference type="EMBL" id="LXFE01003302">
    <property type="protein sequence ID" value="OLL22441.1"/>
    <property type="molecule type" value="Genomic_DNA"/>
</dbReference>
<dbReference type="PANTHER" id="PTHR16092:SF14">
    <property type="entry name" value="EXOCYST COMPLEX COMPONENT 1 ISOFORM X1"/>
    <property type="match status" value="1"/>
</dbReference>
<accession>A0A1U7LIU0</accession>
<keyword evidence="4" id="KW-0175">Coiled coil</keyword>
<evidence type="ECO:0000259" key="7">
    <source>
        <dbReference type="Pfam" id="PF20654"/>
    </source>
</evidence>
<dbReference type="Pfam" id="PF09763">
    <property type="entry name" value="Sec3_CC"/>
    <property type="match status" value="1"/>
</dbReference>
<evidence type="ECO:0000256" key="3">
    <source>
        <dbReference type="ARBA" id="ARBA00022483"/>
    </source>
</evidence>
<comment type="caution">
    <text evidence="8">The sequence shown here is derived from an EMBL/GenBank/DDBJ whole genome shotgun (WGS) entry which is preliminary data.</text>
</comment>
<dbReference type="AlphaFoldDB" id="A0A1U7LIU0"/>
<feature type="compositionally biased region" description="Polar residues" evidence="5">
    <location>
        <begin position="172"/>
        <end position="189"/>
    </location>
</feature>
<dbReference type="PANTHER" id="PTHR16092">
    <property type="entry name" value="SEC3/SYNTAXIN-RELATED"/>
    <property type="match status" value="1"/>
</dbReference>
<evidence type="ECO:0000313" key="9">
    <source>
        <dbReference type="Proteomes" id="UP000186594"/>
    </source>
</evidence>
<feature type="domain" description="Exocyst complex component Sec3 C-terminal" evidence="7">
    <location>
        <begin position="733"/>
        <end position="1089"/>
    </location>
</feature>
<comment type="similarity">
    <text evidence="1">Belongs to the SEC3 family.</text>
</comment>
<gene>
    <name evidence="8" type="ORF">NEOLI_003984</name>
</gene>
<dbReference type="GO" id="GO:0005546">
    <property type="term" value="F:phosphatidylinositol-4,5-bisphosphate binding"/>
    <property type="evidence" value="ECO:0007669"/>
    <property type="project" value="TreeGrafter"/>
</dbReference>
<protein>
    <submittedName>
        <fullName evidence="8">Exocyst complex component 1</fullName>
    </submittedName>
</protein>
<dbReference type="GO" id="GO:0005886">
    <property type="term" value="C:plasma membrane"/>
    <property type="evidence" value="ECO:0007669"/>
    <property type="project" value="TreeGrafter"/>
</dbReference>
<keyword evidence="3" id="KW-0268">Exocytosis</keyword>
<keyword evidence="2" id="KW-0813">Transport</keyword>
<evidence type="ECO:0000313" key="8">
    <source>
        <dbReference type="EMBL" id="OLL22441.1"/>
    </source>
</evidence>
<dbReference type="Pfam" id="PF20654">
    <property type="entry name" value="Sec3_C-term"/>
    <property type="match status" value="1"/>
</dbReference>
<evidence type="ECO:0000259" key="6">
    <source>
        <dbReference type="Pfam" id="PF09763"/>
    </source>
</evidence>
<dbReference type="GO" id="GO:0000145">
    <property type="term" value="C:exocyst"/>
    <property type="evidence" value="ECO:0007669"/>
    <property type="project" value="InterPro"/>
</dbReference>
<name>A0A1U7LIU0_NEOID</name>
<reference evidence="8 9" key="1">
    <citation type="submission" date="2016-04" db="EMBL/GenBank/DDBJ databases">
        <title>Evolutionary innovation and constraint leading to complex multicellularity in the Ascomycota.</title>
        <authorList>
            <person name="Cisse O."/>
            <person name="Nguyen A."/>
            <person name="Hewitt D.A."/>
            <person name="Jedd G."/>
            <person name="Stajich J.E."/>
        </authorList>
    </citation>
    <scope>NUCLEOTIDE SEQUENCE [LARGE SCALE GENOMIC DNA]</scope>
    <source>
        <strain evidence="8 9">DAH-3</strain>
    </source>
</reference>
<evidence type="ECO:0000256" key="5">
    <source>
        <dbReference type="SAM" id="MobiDB-lite"/>
    </source>
</evidence>
<feature type="compositionally biased region" description="Polar residues" evidence="5">
    <location>
        <begin position="137"/>
        <end position="156"/>
    </location>
</feature>
<sequence length="1109" mass="124333">MVDEQITPKERENSKSSNQSALLVGIPSRGISKPDEAGGPLETSRSVSPKPGQNFQSRIQPPTPRDVPISKSTPRDPSPGPSEKSQAAYIRDDKSFARHNQGSTNIPSHWTTDPIEKPRSTHPSSRSGGLFPGNPSARPTRSISPANVDPFSTGSVRPTPAPTPSPPNANAINCSTQLQQPPNAPSTASDGDGLFVGFSIRQDRPKGTSFGGTSNSNSDPKAYRFDDIGSTAPDTPLPLDSVPAPWMIKSGQTPVTSTFGSHDLESPSGVGVVSNNDGSHLHRDSVAPEEQLDSVQFGLPDDDCVPDPMFISRYSMKPKQFLPGSSNNALPSGGGTHSHSVLAESAELASQGTTISRTKSLLDQQKSKWAASTYEEESGDLLKEVEDVLEGFDWTSMGNADRLEENLRNELMALEAANVHAIVEGDDRMAGLIEKLGCAIVECDKMDSLLTLYAVELSSLSEDISHIEGQNRGVQVQTANQKGLKSELQGLLEAIAIPVGDIEALAGQQGSDDPDGIHESEKILVKFYKAIRIAEDSSEMNLASMRAVQERRDEYKAESTRFLNRMVNNLGMRFQAQFMNLAKRNTRNPDKGHPVIAPRDLLYTYLNRYTGLILYARMTHWDSYEKLKIKYIQPSQMLFSTDTKELVGAWKAAVRKATPEEAETFFTAAEEKDNAVVEKVSAVRSATIKRGRTFRGKNKKIESSDNIGSFCFKAALDHLVPLITPEQNFIVDFFHMSSRDTRSFIDFVEDHVVENYDANDLMIRRPVEPDSQNAKIVASIMERIFDTLPNELTGLVDHIVKQDQIQVVGILETIEIHLTEWAGTDQDFLLRMLNRLHDRLLGVFERFLVEQLRSIEDTKVSLKRRGVVSFIRIFPSFVSRIESQMIQPDVGDQILDIRETIDEAYQKINTTMFESLQAIAKANNSTNVDPEDKEQLYYHIMMMMNMHYYEVEIESHGNPSLQEFDQKARDLWAEHLGIYTRIVIRRPLGKLLVLVMAGYTLMYHRTFWKARRLLLGQIRPSAFRKLMSNYDHKEVKKGIEALYKRVDKHFGDEEESLQGDMLPTVWKALRAEYISITDRRNRLLRSYYTDQEMDWNTTEIKNWFAKRAI</sequence>
<dbReference type="GO" id="GO:0006887">
    <property type="term" value="P:exocytosis"/>
    <property type="evidence" value="ECO:0007669"/>
    <property type="project" value="UniProtKB-KW"/>
</dbReference>
<feature type="compositionally biased region" description="Low complexity" evidence="5">
    <location>
        <begin position="207"/>
        <end position="218"/>
    </location>
</feature>
<feature type="compositionally biased region" description="Basic and acidic residues" evidence="5">
    <location>
        <begin position="1"/>
        <end position="14"/>
    </location>
</feature>
<dbReference type="OrthoDB" id="27109at2759"/>
<evidence type="ECO:0000256" key="1">
    <source>
        <dbReference type="ARBA" id="ARBA00006518"/>
    </source>
</evidence>
<feature type="compositionally biased region" description="Polar residues" evidence="5">
    <location>
        <begin position="98"/>
        <end position="111"/>
    </location>
</feature>
<dbReference type="Proteomes" id="UP000186594">
    <property type="component" value="Unassembled WGS sequence"/>
</dbReference>
<dbReference type="InterPro" id="IPR019160">
    <property type="entry name" value="Sec3_CC"/>
</dbReference>
<dbReference type="GO" id="GO:0006893">
    <property type="term" value="P:Golgi to plasma membrane transport"/>
    <property type="evidence" value="ECO:0007669"/>
    <property type="project" value="TreeGrafter"/>
</dbReference>
<keyword evidence="9" id="KW-1185">Reference proteome</keyword>